<dbReference type="AlphaFoldDB" id="A0A2P5FUH3"/>
<sequence>MPHHQLHPTIAFLSLITNYILSNPKMPLKLISIHEMENILADLKLCCLGPQAIENRDSMLRPRLASDPKPRDALRPSLLTSPPELRPAEIVAFADAHSRTGLRFGFGLFPKTTGHSPGLCGFKRSQMDHFLRLSWRG</sequence>
<dbReference type="EMBL" id="JXTC01000008">
    <property type="protein sequence ID" value="POO01431.1"/>
    <property type="molecule type" value="Genomic_DNA"/>
</dbReference>
<evidence type="ECO:0000313" key="3">
    <source>
        <dbReference type="Proteomes" id="UP000237000"/>
    </source>
</evidence>
<evidence type="ECO:0000256" key="1">
    <source>
        <dbReference type="SAM" id="MobiDB-lite"/>
    </source>
</evidence>
<feature type="compositionally biased region" description="Basic and acidic residues" evidence="1">
    <location>
        <begin position="60"/>
        <end position="74"/>
    </location>
</feature>
<comment type="caution">
    <text evidence="2">The sequence shown here is derived from an EMBL/GenBank/DDBJ whole genome shotgun (WGS) entry which is preliminary data.</text>
</comment>
<name>A0A2P5FUH3_TREOI</name>
<proteinExistence type="predicted"/>
<feature type="region of interest" description="Disordered" evidence="1">
    <location>
        <begin position="60"/>
        <end position="79"/>
    </location>
</feature>
<organism evidence="2 3">
    <name type="scientific">Trema orientale</name>
    <name type="common">Charcoal tree</name>
    <name type="synonym">Celtis orientalis</name>
    <dbReference type="NCBI Taxonomy" id="63057"/>
    <lineage>
        <taxon>Eukaryota</taxon>
        <taxon>Viridiplantae</taxon>
        <taxon>Streptophyta</taxon>
        <taxon>Embryophyta</taxon>
        <taxon>Tracheophyta</taxon>
        <taxon>Spermatophyta</taxon>
        <taxon>Magnoliopsida</taxon>
        <taxon>eudicotyledons</taxon>
        <taxon>Gunneridae</taxon>
        <taxon>Pentapetalae</taxon>
        <taxon>rosids</taxon>
        <taxon>fabids</taxon>
        <taxon>Rosales</taxon>
        <taxon>Cannabaceae</taxon>
        <taxon>Trema</taxon>
    </lineage>
</organism>
<accession>A0A2P5FUH3</accession>
<evidence type="ECO:0000313" key="2">
    <source>
        <dbReference type="EMBL" id="POO01431.1"/>
    </source>
</evidence>
<dbReference type="InParanoid" id="A0A2P5FUH3"/>
<protein>
    <submittedName>
        <fullName evidence="2">Uncharacterized protein</fullName>
    </submittedName>
</protein>
<reference evidence="3" key="1">
    <citation type="submission" date="2016-06" db="EMBL/GenBank/DDBJ databases">
        <title>Parallel loss of symbiosis genes in relatives of nitrogen-fixing non-legume Parasponia.</title>
        <authorList>
            <person name="Van Velzen R."/>
            <person name="Holmer R."/>
            <person name="Bu F."/>
            <person name="Rutten L."/>
            <person name="Van Zeijl A."/>
            <person name="Liu W."/>
            <person name="Santuari L."/>
            <person name="Cao Q."/>
            <person name="Sharma T."/>
            <person name="Shen D."/>
            <person name="Roswanjaya Y."/>
            <person name="Wardhani T."/>
            <person name="Kalhor M.S."/>
            <person name="Jansen J."/>
            <person name="Van den Hoogen J."/>
            <person name="Gungor B."/>
            <person name="Hartog M."/>
            <person name="Hontelez J."/>
            <person name="Verver J."/>
            <person name="Yang W.-C."/>
            <person name="Schijlen E."/>
            <person name="Repin R."/>
            <person name="Schilthuizen M."/>
            <person name="Schranz E."/>
            <person name="Heidstra R."/>
            <person name="Miyata K."/>
            <person name="Fedorova E."/>
            <person name="Kohlen W."/>
            <person name="Bisseling T."/>
            <person name="Smit S."/>
            <person name="Geurts R."/>
        </authorList>
    </citation>
    <scope>NUCLEOTIDE SEQUENCE [LARGE SCALE GENOMIC DNA]</scope>
    <source>
        <strain evidence="3">cv. RG33-2</strain>
    </source>
</reference>
<gene>
    <name evidence="2" type="ORF">TorRG33x02_027380</name>
</gene>
<dbReference type="Proteomes" id="UP000237000">
    <property type="component" value="Unassembled WGS sequence"/>
</dbReference>
<keyword evidence="3" id="KW-1185">Reference proteome</keyword>